<gene>
    <name evidence="6" type="ORF">GCM10007100_14590</name>
</gene>
<dbReference type="RefSeq" id="WP_189569035.1">
    <property type="nucleotide sequence ID" value="NZ_BMXI01000005.1"/>
</dbReference>
<evidence type="ECO:0000256" key="2">
    <source>
        <dbReference type="ARBA" id="ARBA00022448"/>
    </source>
</evidence>
<proteinExistence type="predicted"/>
<evidence type="ECO:0000256" key="5">
    <source>
        <dbReference type="ARBA" id="ARBA00023136"/>
    </source>
</evidence>
<reference evidence="6" key="1">
    <citation type="journal article" date="2014" name="Int. J. Syst. Evol. Microbiol.">
        <title>Complete genome sequence of Corynebacterium casei LMG S-19264T (=DSM 44701T), isolated from a smear-ripened cheese.</title>
        <authorList>
            <consortium name="US DOE Joint Genome Institute (JGI-PGF)"/>
            <person name="Walter F."/>
            <person name="Albersmeier A."/>
            <person name="Kalinowski J."/>
            <person name="Ruckert C."/>
        </authorList>
    </citation>
    <scope>NUCLEOTIDE SEQUENCE</scope>
    <source>
        <strain evidence="6">KCTC 12988</strain>
    </source>
</reference>
<keyword evidence="4" id="KW-0997">Cell inner membrane</keyword>
<dbReference type="InterPro" id="IPR044527">
    <property type="entry name" value="NrtA/CpmA_ABC-bd_dom"/>
</dbReference>
<accession>A0A918TIX4</accession>
<evidence type="ECO:0000256" key="4">
    <source>
        <dbReference type="ARBA" id="ARBA00022519"/>
    </source>
</evidence>
<evidence type="ECO:0000313" key="6">
    <source>
        <dbReference type="EMBL" id="GHC49747.1"/>
    </source>
</evidence>
<dbReference type="Proteomes" id="UP000644507">
    <property type="component" value="Unassembled WGS sequence"/>
</dbReference>
<evidence type="ECO:0000256" key="1">
    <source>
        <dbReference type="ARBA" id="ARBA00004308"/>
    </source>
</evidence>
<evidence type="ECO:0000313" key="7">
    <source>
        <dbReference type="Proteomes" id="UP000644507"/>
    </source>
</evidence>
<reference evidence="6" key="2">
    <citation type="submission" date="2020-09" db="EMBL/GenBank/DDBJ databases">
        <authorList>
            <person name="Sun Q."/>
            <person name="Kim S."/>
        </authorList>
    </citation>
    <scope>NUCLEOTIDE SEQUENCE</scope>
    <source>
        <strain evidence="6">KCTC 12988</strain>
    </source>
</reference>
<dbReference type="AlphaFoldDB" id="A0A918TIX4"/>
<dbReference type="Gene3D" id="3.40.190.10">
    <property type="entry name" value="Periplasmic binding protein-like II"/>
    <property type="match status" value="2"/>
</dbReference>
<keyword evidence="5" id="KW-0472">Membrane</keyword>
<dbReference type="CDD" id="cd13553">
    <property type="entry name" value="PBP2_NrtA_CpmA_like"/>
    <property type="match status" value="1"/>
</dbReference>
<dbReference type="PANTHER" id="PTHR30024:SF43">
    <property type="entry name" value="BLL4572 PROTEIN"/>
    <property type="match status" value="1"/>
</dbReference>
<dbReference type="GO" id="GO:0012505">
    <property type="term" value="C:endomembrane system"/>
    <property type="evidence" value="ECO:0007669"/>
    <property type="project" value="UniProtKB-SubCell"/>
</dbReference>
<comment type="subcellular location">
    <subcellularLocation>
        <location evidence="1">Endomembrane system</location>
    </subcellularLocation>
</comment>
<name>A0A918TIX4_9BACT</name>
<dbReference type="SUPFAM" id="SSF53850">
    <property type="entry name" value="Periplasmic binding protein-like II"/>
    <property type="match status" value="1"/>
</dbReference>
<keyword evidence="2" id="KW-0813">Transport</keyword>
<protein>
    <submittedName>
        <fullName evidence="6">Nitrate transporter NrtC</fullName>
    </submittedName>
</protein>
<dbReference type="PANTHER" id="PTHR30024">
    <property type="entry name" value="ALIPHATIC SULFONATES-BINDING PROTEIN-RELATED"/>
    <property type="match status" value="1"/>
</dbReference>
<dbReference type="EMBL" id="BMXI01000005">
    <property type="protein sequence ID" value="GHC49747.1"/>
    <property type="molecule type" value="Genomic_DNA"/>
</dbReference>
<keyword evidence="7" id="KW-1185">Reference proteome</keyword>
<dbReference type="Pfam" id="PF13379">
    <property type="entry name" value="NMT1_2"/>
    <property type="match status" value="1"/>
</dbReference>
<organism evidence="6 7">
    <name type="scientific">Roseibacillus persicicus</name>
    <dbReference type="NCBI Taxonomy" id="454148"/>
    <lineage>
        <taxon>Bacteria</taxon>
        <taxon>Pseudomonadati</taxon>
        <taxon>Verrucomicrobiota</taxon>
        <taxon>Verrucomicrobiia</taxon>
        <taxon>Verrucomicrobiales</taxon>
        <taxon>Verrucomicrobiaceae</taxon>
        <taxon>Roseibacillus</taxon>
    </lineage>
</organism>
<sequence>MVAPPVSEHHPSDGRLIRIGYVPLIDCAPIVVAREKGFFKKHGLSVVTSQQPGWATIREKLVHAELDAAQCLGPLALAIHHGVGTIPKDMVVPLVLSANGNGITLSNSIPETIFDEEDGFTQYLEENHSKEKPLTLASVHPCSSHHSLLLLWLQKNKVLSHPFINVISLPPETMMRNLAHGHIGGFCVGEPWNSVAIKKGIGWCVSTSVELSNGHPEKVLTATQFFASQRPNDLRSLTIALLEACQFCQDHANRAKVLSFLSAEPGLQSIQESLPYSLSGRLPSGGLHGERMLPDFHIFHNEQVNAPNSLTASWLREGVRHSGLLRKGQELKKDSIFRMDLFEEAQSHL</sequence>
<comment type="caution">
    <text evidence="6">The sequence shown here is derived from an EMBL/GenBank/DDBJ whole genome shotgun (WGS) entry which is preliminary data.</text>
</comment>
<keyword evidence="3" id="KW-1003">Cell membrane</keyword>
<evidence type="ECO:0000256" key="3">
    <source>
        <dbReference type="ARBA" id="ARBA00022475"/>
    </source>
</evidence>